<gene>
    <name evidence="1" type="ORF">MtrDRAFT_AC149039g7v2</name>
</gene>
<proteinExistence type="predicted"/>
<protein>
    <submittedName>
        <fullName evidence="1">Uncharacterized protein</fullName>
    </submittedName>
</protein>
<dbReference type="EMBL" id="AC149039">
    <property type="protein sequence ID" value="ABN05893.1"/>
    <property type="molecule type" value="Genomic_DNA"/>
</dbReference>
<organism evidence="1">
    <name type="scientific">Medicago truncatula</name>
    <name type="common">Barrel medic</name>
    <name type="synonym">Medicago tribuloides</name>
    <dbReference type="NCBI Taxonomy" id="3880"/>
    <lineage>
        <taxon>Eukaryota</taxon>
        <taxon>Viridiplantae</taxon>
        <taxon>Streptophyta</taxon>
        <taxon>Embryophyta</taxon>
        <taxon>Tracheophyta</taxon>
        <taxon>Spermatophyta</taxon>
        <taxon>Magnoliopsida</taxon>
        <taxon>eudicotyledons</taxon>
        <taxon>Gunneridae</taxon>
        <taxon>Pentapetalae</taxon>
        <taxon>rosids</taxon>
        <taxon>fabids</taxon>
        <taxon>Fabales</taxon>
        <taxon>Fabaceae</taxon>
        <taxon>Papilionoideae</taxon>
        <taxon>50 kb inversion clade</taxon>
        <taxon>NPAAA clade</taxon>
        <taxon>Hologalegina</taxon>
        <taxon>IRL clade</taxon>
        <taxon>Trifolieae</taxon>
        <taxon>Medicago</taxon>
    </lineage>
</organism>
<name>A2Q1S8_MEDTR</name>
<dbReference type="AlphaFoldDB" id="A2Q1S8"/>
<accession>A2Q1S8</accession>
<reference evidence="1" key="2">
    <citation type="submission" date="2007-03" db="EMBL/GenBank/DDBJ databases">
        <authorList>
            <consortium name="The International Medicago Genome Annotation Group"/>
        </authorList>
    </citation>
    <scope>NUCLEOTIDE SEQUENCE</scope>
</reference>
<reference evidence="1" key="1">
    <citation type="submission" date="2004-12" db="EMBL/GenBank/DDBJ databases">
        <authorList>
            <person name="Town C.D."/>
        </authorList>
    </citation>
    <scope>NUCLEOTIDE SEQUENCE</scope>
</reference>
<evidence type="ECO:0000313" key="1">
    <source>
        <dbReference type="EMBL" id="ABN05893.1"/>
    </source>
</evidence>
<sequence length="61" mass="7348">MFWRHLVNTDGTLQQLFRCDRVSRMDNLLFGDVLAFDATYRKIIYNTPLAFYVVNHHSQIW</sequence>